<evidence type="ECO:0000256" key="1">
    <source>
        <dbReference type="SAM" id="Phobius"/>
    </source>
</evidence>
<feature type="transmembrane region" description="Helical" evidence="1">
    <location>
        <begin position="105"/>
        <end position="123"/>
    </location>
</feature>
<evidence type="ECO:0000313" key="3">
    <source>
        <dbReference type="Proteomes" id="UP000291106"/>
    </source>
</evidence>
<reference evidence="2 3" key="1">
    <citation type="submission" date="2019-02" db="EMBL/GenBank/DDBJ databases">
        <title>Shewanella sp. D4-2 isolated from Dokdo Island.</title>
        <authorList>
            <person name="Baek K."/>
        </authorList>
    </citation>
    <scope>NUCLEOTIDE SEQUENCE [LARGE SCALE GENOMIC DNA]</scope>
    <source>
        <strain evidence="2 3">D4-2</strain>
    </source>
</reference>
<dbReference type="EMBL" id="CP036200">
    <property type="protein sequence ID" value="QBF82108.1"/>
    <property type="molecule type" value="Genomic_DNA"/>
</dbReference>
<organism evidence="2 3">
    <name type="scientific">Shewanella maritima</name>
    <dbReference type="NCBI Taxonomy" id="2520507"/>
    <lineage>
        <taxon>Bacteria</taxon>
        <taxon>Pseudomonadati</taxon>
        <taxon>Pseudomonadota</taxon>
        <taxon>Gammaproteobacteria</taxon>
        <taxon>Alteromonadales</taxon>
        <taxon>Shewanellaceae</taxon>
        <taxon>Shewanella</taxon>
    </lineage>
</organism>
<feature type="transmembrane region" description="Helical" evidence="1">
    <location>
        <begin position="16"/>
        <end position="42"/>
    </location>
</feature>
<feature type="transmembrane region" description="Helical" evidence="1">
    <location>
        <begin position="80"/>
        <end position="98"/>
    </location>
</feature>
<dbReference type="AlphaFoldDB" id="A0A411PF55"/>
<dbReference type="InterPro" id="IPR021306">
    <property type="entry name" value="DUF2878"/>
</dbReference>
<feature type="transmembrane region" description="Helical" evidence="1">
    <location>
        <begin position="54"/>
        <end position="74"/>
    </location>
</feature>
<dbReference type="RefSeq" id="WP_130598081.1">
    <property type="nucleotide sequence ID" value="NZ_CP036200.1"/>
</dbReference>
<dbReference type="Pfam" id="PF11086">
    <property type="entry name" value="DUF2878"/>
    <property type="match status" value="1"/>
</dbReference>
<keyword evidence="3" id="KW-1185">Reference proteome</keyword>
<name>A0A411PF55_9GAMM</name>
<dbReference type="Proteomes" id="UP000291106">
    <property type="component" value="Chromosome"/>
</dbReference>
<proteinExistence type="predicted"/>
<gene>
    <name evidence="2" type="ORF">EXU30_04845</name>
</gene>
<dbReference type="KEGG" id="smai:EXU30_04845"/>
<keyword evidence="1" id="KW-1133">Transmembrane helix</keyword>
<feature type="transmembrane region" description="Helical" evidence="1">
    <location>
        <begin position="135"/>
        <end position="156"/>
    </location>
</feature>
<evidence type="ECO:0000313" key="2">
    <source>
        <dbReference type="EMBL" id="QBF82108.1"/>
    </source>
</evidence>
<dbReference type="OrthoDB" id="6522758at2"/>
<protein>
    <submittedName>
        <fullName evidence="2">DUF2878 domain-containing protein</fullName>
    </submittedName>
</protein>
<accession>A0A411PF55</accession>
<keyword evidence="1" id="KW-0472">Membrane</keyword>
<keyword evidence="1" id="KW-0812">Transmembrane</keyword>
<sequence>MTSLYMMIFNLVSFQAIWWLGVLWGNVYLWLSSLLLLGHFVLSKHKMRDLRVMWFVSLIGISVDAALIFSGFFIFSSTPVWLMVLWGIFAISLQYSLGFLSRLSVYLQAIFGGVFGTISYLAGYKFGAVELGYSMTNSVIALILIWSILLPVLIAIANMSAVNRGQDDQSITQ</sequence>